<evidence type="ECO:0000313" key="8">
    <source>
        <dbReference type="EMBL" id="QBD82449.1"/>
    </source>
</evidence>
<evidence type="ECO:0000256" key="4">
    <source>
        <dbReference type="ARBA" id="ARBA00022692"/>
    </source>
</evidence>
<dbReference type="Proteomes" id="UP000290365">
    <property type="component" value="Chromosome"/>
</dbReference>
<dbReference type="InterPro" id="IPR003688">
    <property type="entry name" value="TraG/VirD4"/>
</dbReference>
<name>A0A4P6K2S2_KTERU</name>
<feature type="transmembrane region" description="Helical" evidence="7">
    <location>
        <begin position="9"/>
        <end position="28"/>
    </location>
</feature>
<proteinExistence type="inferred from homology"/>
<evidence type="ECO:0000256" key="3">
    <source>
        <dbReference type="ARBA" id="ARBA00022475"/>
    </source>
</evidence>
<dbReference type="PANTHER" id="PTHR37937">
    <property type="entry name" value="CONJUGATIVE TRANSFER: DNA TRANSPORT"/>
    <property type="match status" value="1"/>
</dbReference>
<evidence type="ECO:0000256" key="5">
    <source>
        <dbReference type="ARBA" id="ARBA00022989"/>
    </source>
</evidence>
<dbReference type="InterPro" id="IPR027417">
    <property type="entry name" value="P-loop_NTPase"/>
</dbReference>
<evidence type="ECO:0000256" key="6">
    <source>
        <dbReference type="ARBA" id="ARBA00023136"/>
    </source>
</evidence>
<keyword evidence="3" id="KW-1003">Cell membrane</keyword>
<evidence type="ECO:0008006" key="10">
    <source>
        <dbReference type="Google" id="ProtNLM"/>
    </source>
</evidence>
<dbReference type="OrthoDB" id="155460at2"/>
<reference evidence="8 9" key="1">
    <citation type="submission" date="2019-01" db="EMBL/GenBank/DDBJ databases">
        <title>Ktedonosporobacter rubrisoli SCAWS-G2.</title>
        <authorList>
            <person name="Huang Y."/>
            <person name="Yan B."/>
        </authorList>
    </citation>
    <scope>NUCLEOTIDE SEQUENCE [LARGE SCALE GENOMIC DNA]</scope>
    <source>
        <strain evidence="8 9">SCAWS-G2</strain>
    </source>
</reference>
<protein>
    <recommendedName>
        <fullName evidence="10">Type IV secretory system conjugative DNA transfer family protein</fullName>
    </recommendedName>
</protein>
<keyword evidence="4 7" id="KW-0812">Transmembrane</keyword>
<dbReference type="AlphaFoldDB" id="A0A4P6K2S2"/>
<dbReference type="Gene3D" id="3.40.50.300">
    <property type="entry name" value="P-loop containing nucleotide triphosphate hydrolases"/>
    <property type="match status" value="1"/>
</dbReference>
<organism evidence="8 9">
    <name type="scientific">Ktedonosporobacter rubrisoli</name>
    <dbReference type="NCBI Taxonomy" id="2509675"/>
    <lineage>
        <taxon>Bacteria</taxon>
        <taxon>Bacillati</taxon>
        <taxon>Chloroflexota</taxon>
        <taxon>Ktedonobacteria</taxon>
        <taxon>Ktedonobacterales</taxon>
        <taxon>Ktedonosporobacteraceae</taxon>
        <taxon>Ktedonosporobacter</taxon>
    </lineage>
</organism>
<gene>
    <name evidence="8" type="ORF">EPA93_43330</name>
</gene>
<comment type="similarity">
    <text evidence="2">Belongs to the VirD4/TraG family.</text>
</comment>
<evidence type="ECO:0000313" key="9">
    <source>
        <dbReference type="Proteomes" id="UP000290365"/>
    </source>
</evidence>
<dbReference type="CDD" id="cd01127">
    <property type="entry name" value="TrwB_TraG_TraD_VirD4"/>
    <property type="match status" value="1"/>
</dbReference>
<accession>A0A4P6K2S2</accession>
<feature type="transmembrane region" description="Helical" evidence="7">
    <location>
        <begin position="48"/>
        <end position="71"/>
    </location>
</feature>
<sequence length="575" mass="63761">MSIEERTKYIAGACIIILLLLLGEIVVLSGLDSPDPLTMLILPSWKTFYIALIVLFAAGIIATCVGLWFILSQEQRSDTYGTAHFATKREVRQAGVVVPVEDTQASYFRLGTYRGMEIGLSEEQSEKHILLVAPTGAGKTSTVIIPNLLRERGRSSLFINDVKHELIDLTIGAISQYHDCYIISPTLPQESNFYNPLAHVKPESLGDARNIAECLIRNSGFSKEPFWDNVVRVLVTSTVLHLKATEPYASFGRVADICTSTLSEIVDLLTRSPSALARRVSSSFVRNVAAEPRLSSNIMTDVATRFFDAIDPGVEAVTSGDDLDFQRLTERPSAIFLHIPPHEATRLKWFSSCLIMQLINYMFENRKDLRFFFYLDELANIGYIPNYLEYISYIRSAGVALIQAIQDFGQLERLYEAHGKDTILANSNHKVFFGGVGQVEAEYVSKVIGDSTVLAHSHSQNKQGVTYSEAARKLMNPDEVRMLPSGSMLVLSGNIPPLKVKAVPYYRSELNSQVGLPFNPINTHRLPSSMPTIIEPVAPDPLVPLSEAETQLLPPIGGARTDEDYFAALDDLEEL</sequence>
<keyword evidence="5 7" id="KW-1133">Transmembrane helix</keyword>
<dbReference type="GO" id="GO:0005886">
    <property type="term" value="C:plasma membrane"/>
    <property type="evidence" value="ECO:0007669"/>
    <property type="project" value="UniProtKB-SubCell"/>
</dbReference>
<evidence type="ECO:0000256" key="7">
    <source>
        <dbReference type="SAM" id="Phobius"/>
    </source>
</evidence>
<evidence type="ECO:0000256" key="2">
    <source>
        <dbReference type="ARBA" id="ARBA00008806"/>
    </source>
</evidence>
<dbReference type="InterPro" id="IPR051539">
    <property type="entry name" value="T4SS-coupling_protein"/>
</dbReference>
<evidence type="ECO:0000256" key="1">
    <source>
        <dbReference type="ARBA" id="ARBA00004651"/>
    </source>
</evidence>
<dbReference type="KEGG" id="kbs:EPA93_43330"/>
<dbReference type="PANTHER" id="PTHR37937:SF1">
    <property type="entry name" value="CONJUGATIVE TRANSFER: DNA TRANSPORT"/>
    <property type="match status" value="1"/>
</dbReference>
<dbReference type="RefSeq" id="WP_129893518.1">
    <property type="nucleotide sequence ID" value="NZ_CP035758.1"/>
</dbReference>
<keyword evidence="6 7" id="KW-0472">Membrane</keyword>
<dbReference type="EMBL" id="CP035758">
    <property type="protein sequence ID" value="QBD82449.1"/>
    <property type="molecule type" value="Genomic_DNA"/>
</dbReference>
<dbReference type="Pfam" id="PF02534">
    <property type="entry name" value="T4SS-DNA_transf"/>
    <property type="match status" value="1"/>
</dbReference>
<keyword evidence="9" id="KW-1185">Reference proteome</keyword>
<comment type="subcellular location">
    <subcellularLocation>
        <location evidence="1">Cell membrane</location>
        <topology evidence="1">Multi-pass membrane protein</topology>
    </subcellularLocation>
</comment>
<dbReference type="SUPFAM" id="SSF52540">
    <property type="entry name" value="P-loop containing nucleoside triphosphate hydrolases"/>
    <property type="match status" value="1"/>
</dbReference>